<keyword evidence="6" id="KW-1185">Reference proteome</keyword>
<name>A0A1Y1T6D8_9FLAO</name>
<dbReference type="PANTHER" id="PTHR30126:SF64">
    <property type="entry name" value="HTH-TYPE TRANSCRIPTIONAL REGULATOR CITR"/>
    <property type="match status" value="1"/>
</dbReference>
<dbReference type="RefSeq" id="WP_084840348.1">
    <property type="nucleotide sequence ID" value="NZ_ARYN01000003.1"/>
</dbReference>
<evidence type="ECO:0000259" key="4">
    <source>
        <dbReference type="PROSITE" id="PS50931"/>
    </source>
</evidence>
<dbReference type="PRINTS" id="PR00039">
    <property type="entry name" value="HTHLYSR"/>
</dbReference>
<sequence length="303" mass="35137">MVNLEWYRSFIAIYKMGTLTKAAESLYTSQPGISLHLNALESYTGKKLFERTSRRMIPTEHARQLYNHTIDAIEHLGKAELHFKKTSKKIKPSVNIGMCTEIFQTILETEIPEISFNLVAKFGDHSNLIKDLEDGILDLVITPKITSKNNPLVEYQAFTKEKIILVAGGPTDLTKVKEFIQRSDLKKLESFLKQQTWYSATNDEMEHFSRFWFENFKKRPDFKPNYILPNMGSIIRSLEKNSGFAVIPDFLVEKSIQEKKIVHVWSGTNHIINILHFATKKNFQFKSEIDSIKEIFLKKMSRI</sequence>
<dbReference type="EMBL" id="ARYN01000003">
    <property type="protein sequence ID" value="ORL46606.1"/>
    <property type="molecule type" value="Genomic_DNA"/>
</dbReference>
<dbReference type="SUPFAM" id="SSF46785">
    <property type="entry name" value="Winged helix' DNA-binding domain"/>
    <property type="match status" value="1"/>
</dbReference>
<dbReference type="Gene3D" id="1.10.10.10">
    <property type="entry name" value="Winged helix-like DNA-binding domain superfamily/Winged helix DNA-binding domain"/>
    <property type="match status" value="1"/>
</dbReference>
<evidence type="ECO:0000313" key="6">
    <source>
        <dbReference type="Proteomes" id="UP000192746"/>
    </source>
</evidence>
<keyword evidence="3" id="KW-0804">Transcription</keyword>
<keyword evidence="2" id="KW-0805">Transcription regulation</keyword>
<dbReference type="InterPro" id="IPR036390">
    <property type="entry name" value="WH_DNA-bd_sf"/>
</dbReference>
<evidence type="ECO:0000256" key="2">
    <source>
        <dbReference type="ARBA" id="ARBA00023015"/>
    </source>
</evidence>
<dbReference type="OrthoDB" id="646694at2"/>
<comment type="similarity">
    <text evidence="1">Belongs to the LysR transcriptional regulatory family.</text>
</comment>
<evidence type="ECO:0000256" key="3">
    <source>
        <dbReference type="ARBA" id="ARBA00023163"/>
    </source>
</evidence>
<dbReference type="GO" id="GO:0000976">
    <property type="term" value="F:transcription cis-regulatory region binding"/>
    <property type="evidence" value="ECO:0007669"/>
    <property type="project" value="TreeGrafter"/>
</dbReference>
<evidence type="ECO:0000313" key="5">
    <source>
        <dbReference type="EMBL" id="ORL46606.1"/>
    </source>
</evidence>
<dbReference type="Pfam" id="PF00126">
    <property type="entry name" value="HTH_1"/>
    <property type="match status" value="1"/>
</dbReference>
<dbReference type="InterPro" id="IPR000847">
    <property type="entry name" value="LysR_HTH_N"/>
</dbReference>
<reference evidence="5 6" key="1">
    <citation type="submission" date="2013-04" db="EMBL/GenBank/DDBJ databases">
        <title>Zunongwangia sp. 22II14-10F7 Genome Sequencing.</title>
        <authorList>
            <person name="Lai Q."/>
            <person name="Shao Z."/>
        </authorList>
    </citation>
    <scope>NUCLEOTIDE SEQUENCE [LARGE SCALE GENOMIC DNA]</scope>
    <source>
        <strain evidence="5 6">22II14-10F7</strain>
    </source>
</reference>
<dbReference type="GO" id="GO:0003700">
    <property type="term" value="F:DNA-binding transcription factor activity"/>
    <property type="evidence" value="ECO:0007669"/>
    <property type="project" value="InterPro"/>
</dbReference>
<dbReference type="AlphaFoldDB" id="A0A1Y1T6D8"/>
<protein>
    <submittedName>
        <fullName evidence="5">LysR family transcriptional regulator</fullName>
    </submittedName>
</protein>
<proteinExistence type="inferred from homology"/>
<comment type="caution">
    <text evidence="5">The sequence shown here is derived from an EMBL/GenBank/DDBJ whole genome shotgun (WGS) entry which is preliminary data.</text>
</comment>
<evidence type="ECO:0000256" key="1">
    <source>
        <dbReference type="ARBA" id="ARBA00009437"/>
    </source>
</evidence>
<dbReference type="PROSITE" id="PS50931">
    <property type="entry name" value="HTH_LYSR"/>
    <property type="match status" value="1"/>
</dbReference>
<dbReference type="InterPro" id="IPR036388">
    <property type="entry name" value="WH-like_DNA-bd_sf"/>
</dbReference>
<dbReference type="Proteomes" id="UP000192746">
    <property type="component" value="Unassembled WGS sequence"/>
</dbReference>
<feature type="domain" description="HTH lysR-type" evidence="4">
    <location>
        <begin position="2"/>
        <end position="59"/>
    </location>
</feature>
<dbReference type="STRING" id="1185767.IIF7_03771"/>
<dbReference type="PANTHER" id="PTHR30126">
    <property type="entry name" value="HTH-TYPE TRANSCRIPTIONAL REGULATOR"/>
    <property type="match status" value="1"/>
</dbReference>
<accession>A0A1Y1T6D8</accession>
<gene>
    <name evidence="5" type="ORF">IIF7_03771</name>
</gene>
<organism evidence="5 6">
    <name type="scientific">Zunongwangia atlantica 22II14-10F7</name>
    <dbReference type="NCBI Taxonomy" id="1185767"/>
    <lineage>
        <taxon>Bacteria</taxon>
        <taxon>Pseudomonadati</taxon>
        <taxon>Bacteroidota</taxon>
        <taxon>Flavobacteriia</taxon>
        <taxon>Flavobacteriales</taxon>
        <taxon>Flavobacteriaceae</taxon>
        <taxon>Zunongwangia</taxon>
    </lineage>
</organism>
<dbReference type="SUPFAM" id="SSF53850">
    <property type="entry name" value="Periplasmic binding protein-like II"/>
    <property type="match status" value="1"/>
</dbReference>